<evidence type="ECO:0000313" key="1">
    <source>
        <dbReference type="EMBL" id="GBP54977.1"/>
    </source>
</evidence>
<reference evidence="1 2" key="1">
    <citation type="journal article" date="2019" name="Commun. Biol.">
        <title>The bagworm genome reveals a unique fibroin gene that provides high tensile strength.</title>
        <authorList>
            <person name="Kono N."/>
            <person name="Nakamura H."/>
            <person name="Ohtoshi R."/>
            <person name="Tomita M."/>
            <person name="Numata K."/>
            <person name="Arakawa K."/>
        </authorList>
    </citation>
    <scope>NUCLEOTIDE SEQUENCE [LARGE SCALE GENOMIC DNA]</scope>
</reference>
<keyword evidence="2" id="KW-1185">Reference proteome</keyword>
<dbReference type="Proteomes" id="UP000299102">
    <property type="component" value="Unassembled WGS sequence"/>
</dbReference>
<sequence length="98" mass="11703">MDFIKSPKRNVKPLFAARAYKSLAELKSVISNYKQVYEEDRETTCDLPMEWGTKENFQEHPESNDNIDIRPPQTARMEARPYWFRDRGDERRYLASTK</sequence>
<gene>
    <name evidence="1" type="ORF">EVAR_50422_1</name>
</gene>
<organism evidence="1 2">
    <name type="scientific">Eumeta variegata</name>
    <name type="common">Bagworm moth</name>
    <name type="synonym">Eumeta japonica</name>
    <dbReference type="NCBI Taxonomy" id="151549"/>
    <lineage>
        <taxon>Eukaryota</taxon>
        <taxon>Metazoa</taxon>
        <taxon>Ecdysozoa</taxon>
        <taxon>Arthropoda</taxon>
        <taxon>Hexapoda</taxon>
        <taxon>Insecta</taxon>
        <taxon>Pterygota</taxon>
        <taxon>Neoptera</taxon>
        <taxon>Endopterygota</taxon>
        <taxon>Lepidoptera</taxon>
        <taxon>Glossata</taxon>
        <taxon>Ditrysia</taxon>
        <taxon>Tineoidea</taxon>
        <taxon>Psychidae</taxon>
        <taxon>Oiketicinae</taxon>
        <taxon>Eumeta</taxon>
    </lineage>
</organism>
<name>A0A4C1WXY9_EUMVA</name>
<comment type="caution">
    <text evidence="1">The sequence shown here is derived from an EMBL/GenBank/DDBJ whole genome shotgun (WGS) entry which is preliminary data.</text>
</comment>
<protein>
    <submittedName>
        <fullName evidence="1">Uncharacterized protein</fullName>
    </submittedName>
</protein>
<accession>A0A4C1WXY9</accession>
<dbReference type="EMBL" id="BGZK01000658">
    <property type="protein sequence ID" value="GBP54977.1"/>
    <property type="molecule type" value="Genomic_DNA"/>
</dbReference>
<proteinExistence type="predicted"/>
<evidence type="ECO:0000313" key="2">
    <source>
        <dbReference type="Proteomes" id="UP000299102"/>
    </source>
</evidence>
<dbReference type="AlphaFoldDB" id="A0A4C1WXY9"/>